<dbReference type="InterPro" id="IPR044726">
    <property type="entry name" value="ABCC_6TM_D2"/>
</dbReference>
<name>A0A9K3LCC0_9STRA</name>
<dbReference type="PROSITE" id="PS50929">
    <property type="entry name" value="ABC_TM1F"/>
    <property type="match status" value="2"/>
</dbReference>
<evidence type="ECO:0000256" key="1">
    <source>
        <dbReference type="ARBA" id="ARBA00004141"/>
    </source>
</evidence>
<feature type="region of interest" description="Disordered" evidence="10">
    <location>
        <begin position="878"/>
        <end position="918"/>
    </location>
</feature>
<dbReference type="InterPro" id="IPR003593">
    <property type="entry name" value="AAA+_ATPase"/>
</dbReference>
<dbReference type="GO" id="GO:0140359">
    <property type="term" value="F:ABC-type transporter activity"/>
    <property type="evidence" value="ECO:0007669"/>
    <property type="project" value="InterPro"/>
</dbReference>
<dbReference type="InterPro" id="IPR017871">
    <property type="entry name" value="ABC_transporter-like_CS"/>
</dbReference>
<feature type="transmembrane region" description="Helical" evidence="11">
    <location>
        <begin position="506"/>
        <end position="526"/>
    </location>
</feature>
<dbReference type="Proteomes" id="UP000693970">
    <property type="component" value="Unassembled WGS sequence"/>
</dbReference>
<dbReference type="Pfam" id="PF00005">
    <property type="entry name" value="ABC_tran"/>
    <property type="match status" value="2"/>
</dbReference>
<feature type="compositionally biased region" description="Low complexity" evidence="10">
    <location>
        <begin position="613"/>
        <end position="626"/>
    </location>
</feature>
<dbReference type="FunFam" id="3.40.50.300:FF:000838">
    <property type="entry name" value="ABC multidrug transporter (Eurofung)"/>
    <property type="match status" value="1"/>
</dbReference>
<dbReference type="InterPro" id="IPR011527">
    <property type="entry name" value="ABC1_TM_dom"/>
</dbReference>
<feature type="transmembrane region" description="Helical" evidence="11">
    <location>
        <begin position="474"/>
        <end position="500"/>
    </location>
</feature>
<dbReference type="PANTHER" id="PTHR24223">
    <property type="entry name" value="ATP-BINDING CASSETTE SUB-FAMILY C"/>
    <property type="match status" value="1"/>
</dbReference>
<feature type="compositionally biased region" description="Polar residues" evidence="10">
    <location>
        <begin position="62"/>
        <end position="73"/>
    </location>
</feature>
<protein>
    <submittedName>
        <fullName evidence="14">Multidrug transporter membrane ATP-binding component</fullName>
    </submittedName>
</protein>
<evidence type="ECO:0000259" key="12">
    <source>
        <dbReference type="PROSITE" id="PS50893"/>
    </source>
</evidence>
<dbReference type="GO" id="GO:0016887">
    <property type="term" value="F:ATP hydrolysis activity"/>
    <property type="evidence" value="ECO:0007669"/>
    <property type="project" value="InterPro"/>
</dbReference>
<evidence type="ECO:0000313" key="14">
    <source>
        <dbReference type="EMBL" id="KAG7359453.1"/>
    </source>
</evidence>
<feature type="region of interest" description="Disordered" evidence="10">
    <location>
        <begin position="558"/>
        <end position="649"/>
    </location>
</feature>
<comment type="similarity">
    <text evidence="2">Belongs to the ABC transporter superfamily. ABCC family. Conjugate transporter (TC 3.A.1.208) subfamily.</text>
</comment>
<comment type="caution">
    <text evidence="14">The sequence shown here is derived from an EMBL/GenBank/DDBJ whole genome shotgun (WGS) entry which is preliminary data.</text>
</comment>
<feature type="compositionally biased region" description="Basic residues" evidence="10">
    <location>
        <begin position="81"/>
        <end position="91"/>
    </location>
</feature>
<dbReference type="OrthoDB" id="6500128at2759"/>
<dbReference type="FunFam" id="1.20.1560.10:FF:000013">
    <property type="entry name" value="ABC transporter C family member 2"/>
    <property type="match status" value="1"/>
</dbReference>
<feature type="compositionally biased region" description="Polar residues" evidence="10">
    <location>
        <begin position="639"/>
        <end position="649"/>
    </location>
</feature>
<dbReference type="InterPro" id="IPR044746">
    <property type="entry name" value="ABCC_6TM_D1"/>
</dbReference>
<feature type="transmembrane region" description="Helical" evidence="11">
    <location>
        <begin position="963"/>
        <end position="983"/>
    </location>
</feature>
<feature type="domain" description="ABC transporter" evidence="12">
    <location>
        <begin position="644"/>
        <end position="872"/>
    </location>
</feature>
<evidence type="ECO:0000259" key="13">
    <source>
        <dbReference type="PROSITE" id="PS50929"/>
    </source>
</evidence>
<organism evidence="14 15">
    <name type="scientific">Nitzschia inconspicua</name>
    <dbReference type="NCBI Taxonomy" id="303405"/>
    <lineage>
        <taxon>Eukaryota</taxon>
        <taxon>Sar</taxon>
        <taxon>Stramenopiles</taxon>
        <taxon>Ochrophyta</taxon>
        <taxon>Bacillariophyta</taxon>
        <taxon>Bacillariophyceae</taxon>
        <taxon>Bacillariophycidae</taxon>
        <taxon>Bacillariales</taxon>
        <taxon>Bacillariaceae</taxon>
        <taxon>Nitzschia</taxon>
    </lineage>
</organism>
<sequence length="1538" mass="170439">MCSKTGNHDPKDQHQQQQQQQQRQCDTDAAPLTYSATMSMSTRHNNNDRNHYDNTTTTATTSNNEKMNQTTSDGDLDRPNQHHHQQQHHQRLAVLNRWPEDPLPKDCNEDVTASSSSVCCCSTSTTTLPPFYCWLYRIYSNWTYSYMNVVLSEGARQNKLQNNNNNVITVSNDIDDSCNRGLTTHDLFVVPRSIEASLLMTQMEEYYDNDVAAAPTSTDPTDPTTTTTTSSTSYRQKRRRLLKTLWKIAAPMYIPAGICELLVVICGTTLPLLVRDLLRILENNPNQNITSEGLPWALSIALVSVINGLGNHRHRHLALKTGVALRAAVVNIIYQHVLQLSPQGKHGLTSGEITNLVAVDAQKLFEVTQEGHLIWALPLSIILVTFFLYQTLGPSVLVGIVVLIGFLPLINMITNRMMQVRMKRVRYSDQRVEIVSNMLQGIKVTKLNNYEHSYEERIKAVRDQELKYLKQEMFIWASTMLITVCSPMLATASCFATYVLLDENNILTAADTFGVLLLFSALRFPINFAGRLIGRLAQALSAVRRIALFLERPLRRDAEDTTPSKTISEHPNMIQNVTPQPKEPEEGPLTDTSSADTPLELREARFRIGATPSSDDSVNGNNNNIDGDGDDDGSDHETNPSSKALSMDLSSRSNAGTSFTVSEFNFALEKGQVLAVCGPVGSGKSTLLNGILGEAEPLGPTKIIKRGQFSYAPQDPFILNESLRDNILFGLPYEEDRYNRVLDACALRPDVEQLGGSDSVQIGERGVTLSGGQRQRVSLARAAYAKSSCVILDDPFSALDSGTGKQVFERLIAAPDAFFKDSAVLLVTHASHFISHRAVNKILLMVQGKNRFYGTWDELSKFAPSDEVAKRAVDHINSQVRENTEESDSEEEDEEGHDKREKHAMNKETKKKKIMQKETREHGVSSLKTWLLWFRRAGGIWFMGSQIFFLTIDRFAYVAVEWFLAQWTSGAYAPVVILGVEFPAQTDGLSAQAQYLKVFSSIILLSVIATALRSEWVVTGGARATKNVFYSMVKSVLRAPLSYFETVPMGRILNRFTYDTDINDVTLTQIMSMFVISCSWYVAGVCIQIAILPWTAAALFPVSGIYWLLMLHYRHSGPDLQRIDALSRSPLQSMVSECLEGSTSIRVFCQDKNFTHRFHGISDTNSSALLNFVSAQRWLGVRMEMLGSVIVLVSTVLLVCLNDTLNLEPGLAGLLIMWSSNFTVTLNFLVDTFSETEAAITAIERVDAMADLPSEKTFETAEELQPPKDWPEKGVLEFDNVSLRYREGLPLALNGLSFKISSGQTCGVVGRTGAGKSSITVALFRLVEIESGRILLDGVDLSTLGLSDVRGRGMSIIPQDPFLAGATLRECLDPFGKHSDTEIMDALESVRLGSSSVDPDTLLSTKLEEGGSNYSVGERQLLNLARALLSQPKLLVLDEATASIDGETDSFIQRMLRTRFPNTTLVTIAHRLNTIMDYDVVLVMDKGRAAEYGSPDMLLSKKGGVFSELVDATGAESSKALRQLANEAAARRGLKTED</sequence>
<feature type="domain" description="ABC transmembrane type-1" evidence="13">
    <location>
        <begin position="937"/>
        <end position="1238"/>
    </location>
</feature>
<comment type="subcellular location">
    <subcellularLocation>
        <location evidence="1">Membrane</location>
        <topology evidence="1">Multi-pass membrane protein</topology>
    </subcellularLocation>
</comment>
<feature type="compositionally biased region" description="Basic and acidic residues" evidence="10">
    <location>
        <begin position="896"/>
        <end position="908"/>
    </location>
</feature>
<dbReference type="InterPro" id="IPR050173">
    <property type="entry name" value="ABC_transporter_C-like"/>
</dbReference>
<reference evidence="14" key="2">
    <citation type="submission" date="2021-04" db="EMBL/GenBank/DDBJ databases">
        <authorList>
            <person name="Podell S."/>
        </authorList>
    </citation>
    <scope>NUCLEOTIDE SEQUENCE</scope>
    <source>
        <strain evidence="14">Hildebrandi</strain>
    </source>
</reference>
<keyword evidence="6" id="KW-0547">Nucleotide-binding</keyword>
<evidence type="ECO:0000313" key="15">
    <source>
        <dbReference type="Proteomes" id="UP000693970"/>
    </source>
</evidence>
<feature type="compositionally biased region" description="Low complexity" evidence="10">
    <location>
        <begin position="215"/>
        <end position="233"/>
    </location>
</feature>
<keyword evidence="9 11" id="KW-0472">Membrane</keyword>
<dbReference type="CDD" id="cd03244">
    <property type="entry name" value="ABCC_MRP_domain2"/>
    <property type="match status" value="1"/>
</dbReference>
<keyword evidence="15" id="KW-1185">Reference proteome</keyword>
<feature type="domain" description="ABC transporter" evidence="12">
    <location>
        <begin position="1276"/>
        <end position="1511"/>
    </location>
</feature>
<keyword evidence="4 11" id="KW-0812">Transmembrane</keyword>
<dbReference type="Pfam" id="PF00664">
    <property type="entry name" value="ABC_membrane"/>
    <property type="match status" value="2"/>
</dbReference>
<evidence type="ECO:0000256" key="6">
    <source>
        <dbReference type="ARBA" id="ARBA00022741"/>
    </source>
</evidence>
<dbReference type="CDD" id="cd03250">
    <property type="entry name" value="ABCC_MRP_domain1"/>
    <property type="match status" value="1"/>
</dbReference>
<feature type="transmembrane region" description="Helical" evidence="11">
    <location>
        <begin position="1080"/>
        <end position="1109"/>
    </location>
</feature>
<evidence type="ECO:0000256" key="10">
    <source>
        <dbReference type="SAM" id="MobiDB-lite"/>
    </source>
</evidence>
<keyword evidence="5" id="KW-0677">Repeat</keyword>
<evidence type="ECO:0000256" key="8">
    <source>
        <dbReference type="ARBA" id="ARBA00022989"/>
    </source>
</evidence>
<feature type="region of interest" description="Disordered" evidence="10">
    <location>
        <begin position="1"/>
        <end position="91"/>
    </location>
</feature>
<accession>A0A9K3LCC0</accession>
<gene>
    <name evidence="14" type="ORF">IV203_034551</name>
</gene>
<dbReference type="GO" id="GO:0016020">
    <property type="term" value="C:membrane"/>
    <property type="evidence" value="ECO:0007669"/>
    <property type="project" value="UniProtKB-SubCell"/>
</dbReference>
<feature type="transmembrane region" description="Helical" evidence="11">
    <location>
        <begin position="995"/>
        <end position="1012"/>
    </location>
</feature>
<dbReference type="FunFam" id="1.20.1560.10:FF:000082">
    <property type="entry name" value="ABC transporter, multidrug resistance associated protein"/>
    <property type="match status" value="1"/>
</dbReference>
<evidence type="ECO:0000256" key="7">
    <source>
        <dbReference type="ARBA" id="ARBA00022840"/>
    </source>
</evidence>
<dbReference type="SMART" id="SM00382">
    <property type="entry name" value="AAA"/>
    <property type="match status" value="2"/>
</dbReference>
<keyword evidence="7 14" id="KW-0067">ATP-binding</keyword>
<evidence type="ECO:0000256" key="3">
    <source>
        <dbReference type="ARBA" id="ARBA00022448"/>
    </source>
</evidence>
<feature type="region of interest" description="Disordered" evidence="10">
    <location>
        <begin position="212"/>
        <end position="233"/>
    </location>
</feature>
<dbReference type="InterPro" id="IPR003439">
    <property type="entry name" value="ABC_transporter-like_ATP-bd"/>
</dbReference>
<evidence type="ECO:0000256" key="5">
    <source>
        <dbReference type="ARBA" id="ARBA00022737"/>
    </source>
</evidence>
<evidence type="ECO:0000256" key="4">
    <source>
        <dbReference type="ARBA" id="ARBA00022692"/>
    </source>
</evidence>
<dbReference type="EMBL" id="JAGRRH010000013">
    <property type="protein sequence ID" value="KAG7359453.1"/>
    <property type="molecule type" value="Genomic_DNA"/>
</dbReference>
<feature type="compositionally biased region" description="Acidic residues" evidence="10">
    <location>
        <begin position="885"/>
        <end position="895"/>
    </location>
</feature>
<feature type="transmembrane region" description="Helical" evidence="11">
    <location>
        <begin position="245"/>
        <end position="273"/>
    </location>
</feature>
<dbReference type="PROSITE" id="PS00211">
    <property type="entry name" value="ABC_TRANSPORTER_1"/>
    <property type="match status" value="2"/>
</dbReference>
<dbReference type="PROSITE" id="PS50893">
    <property type="entry name" value="ABC_TRANSPORTER_2"/>
    <property type="match status" value="2"/>
</dbReference>
<dbReference type="CDD" id="cd18579">
    <property type="entry name" value="ABC_6TM_ABCC_D1"/>
    <property type="match status" value="1"/>
</dbReference>
<keyword evidence="3" id="KW-0813">Transport</keyword>
<evidence type="ECO:0000256" key="11">
    <source>
        <dbReference type="SAM" id="Phobius"/>
    </source>
</evidence>
<proteinExistence type="inferred from homology"/>
<feature type="transmembrane region" description="Helical" evidence="11">
    <location>
        <begin position="1185"/>
        <end position="1205"/>
    </location>
</feature>
<dbReference type="GO" id="GO:0005524">
    <property type="term" value="F:ATP binding"/>
    <property type="evidence" value="ECO:0007669"/>
    <property type="project" value="UniProtKB-KW"/>
</dbReference>
<reference evidence="14" key="1">
    <citation type="journal article" date="2021" name="Sci. Rep.">
        <title>Diploid genomic architecture of Nitzschia inconspicua, an elite biomass production diatom.</title>
        <authorList>
            <person name="Oliver A."/>
            <person name="Podell S."/>
            <person name="Pinowska A."/>
            <person name="Traller J.C."/>
            <person name="Smith S.R."/>
            <person name="McClure R."/>
            <person name="Beliaev A."/>
            <person name="Bohutskyi P."/>
            <person name="Hill E.A."/>
            <person name="Rabines A."/>
            <person name="Zheng H."/>
            <person name="Allen L.Z."/>
            <person name="Kuo A."/>
            <person name="Grigoriev I.V."/>
            <person name="Allen A.E."/>
            <person name="Hazlebeck D."/>
            <person name="Allen E.E."/>
        </authorList>
    </citation>
    <scope>NUCLEOTIDE SEQUENCE</scope>
    <source>
        <strain evidence="14">Hildebrandi</strain>
    </source>
</reference>
<feature type="transmembrane region" description="Helical" evidence="11">
    <location>
        <begin position="395"/>
        <end position="414"/>
    </location>
</feature>
<keyword evidence="8 11" id="KW-1133">Transmembrane helix</keyword>
<dbReference type="PANTHER" id="PTHR24223:SF456">
    <property type="entry name" value="MULTIDRUG RESISTANCE-ASSOCIATED PROTEIN LETHAL(2)03659"/>
    <property type="match status" value="1"/>
</dbReference>
<dbReference type="CDD" id="cd18580">
    <property type="entry name" value="ABC_6TM_ABCC_D2"/>
    <property type="match status" value="1"/>
</dbReference>
<feature type="domain" description="ABC transmembrane type-1" evidence="13">
    <location>
        <begin position="256"/>
        <end position="538"/>
    </location>
</feature>
<feature type="transmembrane region" description="Helical" evidence="11">
    <location>
        <begin position="372"/>
        <end position="389"/>
    </location>
</feature>
<evidence type="ECO:0000256" key="9">
    <source>
        <dbReference type="ARBA" id="ARBA00023136"/>
    </source>
</evidence>
<evidence type="ECO:0000256" key="2">
    <source>
        <dbReference type="ARBA" id="ARBA00009726"/>
    </source>
</evidence>
<feature type="compositionally biased region" description="Basic and acidic residues" evidence="10">
    <location>
        <begin position="1"/>
        <end position="14"/>
    </location>
</feature>
<feature type="compositionally biased region" description="Low complexity" evidence="10">
    <location>
        <begin position="15"/>
        <end position="24"/>
    </location>
</feature>